<dbReference type="SMART" id="SM00047">
    <property type="entry name" value="LYZ2"/>
    <property type="match status" value="1"/>
</dbReference>
<dbReference type="EMBL" id="FMZZ01000004">
    <property type="protein sequence ID" value="SDC75238.1"/>
    <property type="molecule type" value="Genomic_DNA"/>
</dbReference>
<feature type="domain" description="Mannosyl-glycoprotein endo-beta-N-acetylglucosamidase-like" evidence="3">
    <location>
        <begin position="61"/>
        <end position="223"/>
    </location>
</feature>
<dbReference type="PANTHER" id="PTHR33308">
    <property type="entry name" value="PEPTIDOGLYCAN HYDROLASE FLGJ"/>
    <property type="match status" value="1"/>
</dbReference>
<evidence type="ECO:0000256" key="1">
    <source>
        <dbReference type="ARBA" id="ARBA00022801"/>
    </source>
</evidence>
<proteinExistence type="predicted"/>
<keyword evidence="2" id="KW-0732">Signal</keyword>
<dbReference type="AlphaFoldDB" id="A0A1G6P5G3"/>
<dbReference type="STRING" id="1271860.SAMN05216174_104123"/>
<dbReference type="InterPro" id="IPR002901">
    <property type="entry name" value="MGlyc_endo_b_GlcNAc-like_dom"/>
</dbReference>
<organism evidence="4 5">
    <name type="scientific">Actinokineospora iranica</name>
    <dbReference type="NCBI Taxonomy" id="1271860"/>
    <lineage>
        <taxon>Bacteria</taxon>
        <taxon>Bacillati</taxon>
        <taxon>Actinomycetota</taxon>
        <taxon>Actinomycetes</taxon>
        <taxon>Pseudonocardiales</taxon>
        <taxon>Pseudonocardiaceae</taxon>
        <taxon>Actinokineospora</taxon>
    </lineage>
</organism>
<protein>
    <submittedName>
        <fullName evidence="4">Flagellar protein FlgJ</fullName>
    </submittedName>
</protein>
<reference evidence="5" key="1">
    <citation type="submission" date="2016-10" db="EMBL/GenBank/DDBJ databases">
        <authorList>
            <person name="Varghese N."/>
            <person name="Submissions S."/>
        </authorList>
    </citation>
    <scope>NUCLEOTIDE SEQUENCE [LARGE SCALE GENOMIC DNA]</scope>
    <source>
        <strain evidence="5">IBRC-M 10403</strain>
    </source>
</reference>
<dbReference type="Pfam" id="PF01832">
    <property type="entry name" value="Glucosaminidase"/>
    <property type="match status" value="1"/>
</dbReference>
<keyword evidence="5" id="KW-1185">Reference proteome</keyword>
<feature type="chain" id="PRO_5038791841" evidence="2">
    <location>
        <begin position="24"/>
        <end position="227"/>
    </location>
</feature>
<dbReference type="GO" id="GO:0004040">
    <property type="term" value="F:amidase activity"/>
    <property type="evidence" value="ECO:0007669"/>
    <property type="project" value="InterPro"/>
</dbReference>
<keyword evidence="4" id="KW-0969">Cilium</keyword>
<sequence>MRFVAGIVGAVAALFLTQGQAVTANGPAATTAIADAKTDDKTTIEEDIAVEQGAMTDLDTQEKVRDQALRMVDAKFLTVAEPAARAVASEYKIPASVTAAQSILESGWGRSALAVNDRNFFGFKCTAAGPGPIAVGCRDYPTTECTPVCHPAKAWFRVYDSLGSSFRDYGRLITRSPYYAAALPLAGDPNAFIAEVATRYATDPMYADKVIKIMQDHDLYRFDRPKP</sequence>
<dbReference type="Gene3D" id="1.10.530.10">
    <property type="match status" value="1"/>
</dbReference>
<name>A0A1G6P5G3_9PSEU</name>
<keyword evidence="4" id="KW-0966">Cell projection</keyword>
<keyword evidence="1" id="KW-0378">Hydrolase</keyword>
<dbReference type="Proteomes" id="UP000199501">
    <property type="component" value="Unassembled WGS sequence"/>
</dbReference>
<evidence type="ECO:0000256" key="2">
    <source>
        <dbReference type="SAM" id="SignalP"/>
    </source>
</evidence>
<accession>A0A1G6P5G3</accession>
<dbReference type="PANTHER" id="PTHR33308:SF9">
    <property type="entry name" value="PEPTIDOGLYCAN HYDROLASE FLGJ"/>
    <property type="match status" value="1"/>
</dbReference>
<feature type="signal peptide" evidence="2">
    <location>
        <begin position="1"/>
        <end position="23"/>
    </location>
</feature>
<evidence type="ECO:0000313" key="4">
    <source>
        <dbReference type="EMBL" id="SDC75238.1"/>
    </source>
</evidence>
<gene>
    <name evidence="4" type="ORF">SAMN05216174_104123</name>
</gene>
<evidence type="ECO:0000259" key="3">
    <source>
        <dbReference type="SMART" id="SM00047"/>
    </source>
</evidence>
<dbReference type="InterPro" id="IPR051056">
    <property type="entry name" value="Glycosyl_Hydrolase_73"/>
</dbReference>
<evidence type="ECO:0000313" key="5">
    <source>
        <dbReference type="Proteomes" id="UP000199501"/>
    </source>
</evidence>
<keyword evidence="4" id="KW-0282">Flagellum</keyword>